<sequence length="139" mass="15121">MDEAAGKVLIVRSGTEHYALDMTTVQEAVYHPDITVLPRTTGFIAGMCLWRGKQVPVADLGLFLGKSLPASSGDLVMTVVAGKETGLLVEEIGPIVDIPFNSLITVDKNFIPDQEKVLQAFEHQGELVFIIETKALRLN</sequence>
<evidence type="ECO:0000259" key="1">
    <source>
        <dbReference type="PROSITE" id="PS50851"/>
    </source>
</evidence>
<dbReference type="InterPro" id="IPR039315">
    <property type="entry name" value="CheW"/>
</dbReference>
<dbReference type="GO" id="GO:0006935">
    <property type="term" value="P:chemotaxis"/>
    <property type="evidence" value="ECO:0007669"/>
    <property type="project" value="InterPro"/>
</dbReference>
<dbReference type="SMART" id="SM00260">
    <property type="entry name" value="CheW"/>
    <property type="match status" value="1"/>
</dbReference>
<protein>
    <submittedName>
        <fullName evidence="2">Chemotaxis protein CheW</fullName>
    </submittedName>
</protein>
<name>A0A933ID55_UNCT6</name>
<dbReference type="Gene3D" id="2.30.30.40">
    <property type="entry name" value="SH3 Domains"/>
    <property type="match status" value="1"/>
</dbReference>
<proteinExistence type="predicted"/>
<dbReference type="PROSITE" id="PS50851">
    <property type="entry name" value="CHEW"/>
    <property type="match status" value="1"/>
</dbReference>
<dbReference type="InterPro" id="IPR002545">
    <property type="entry name" value="CheW-lke_dom"/>
</dbReference>
<dbReference type="GO" id="GO:0007165">
    <property type="term" value="P:signal transduction"/>
    <property type="evidence" value="ECO:0007669"/>
    <property type="project" value="InterPro"/>
</dbReference>
<reference evidence="2" key="1">
    <citation type="submission" date="2020-07" db="EMBL/GenBank/DDBJ databases">
        <title>Huge and variable diversity of episymbiotic CPR bacteria and DPANN archaea in groundwater ecosystems.</title>
        <authorList>
            <person name="He C.Y."/>
            <person name="Keren R."/>
            <person name="Whittaker M."/>
            <person name="Farag I.F."/>
            <person name="Doudna J."/>
            <person name="Cate J.H.D."/>
            <person name="Banfield J.F."/>
        </authorList>
    </citation>
    <scope>NUCLEOTIDE SEQUENCE</scope>
    <source>
        <strain evidence="2">NC_groundwater_1520_Pr4_B-0.1um_53_5</strain>
    </source>
</reference>
<dbReference type="PANTHER" id="PTHR22617:SF23">
    <property type="entry name" value="CHEMOTAXIS PROTEIN CHEW"/>
    <property type="match status" value="1"/>
</dbReference>
<dbReference type="Gene3D" id="2.40.50.180">
    <property type="entry name" value="CheA-289, Domain 4"/>
    <property type="match status" value="1"/>
</dbReference>
<accession>A0A933ID55</accession>
<organism evidence="2 3">
    <name type="scientific">candidate division TA06 bacterium</name>
    <dbReference type="NCBI Taxonomy" id="2250710"/>
    <lineage>
        <taxon>Bacteria</taxon>
        <taxon>Bacteria division TA06</taxon>
    </lineage>
</organism>
<dbReference type="GO" id="GO:0005829">
    <property type="term" value="C:cytosol"/>
    <property type="evidence" value="ECO:0007669"/>
    <property type="project" value="TreeGrafter"/>
</dbReference>
<dbReference type="PANTHER" id="PTHR22617">
    <property type="entry name" value="CHEMOTAXIS SENSOR HISTIDINE KINASE-RELATED"/>
    <property type="match status" value="1"/>
</dbReference>
<dbReference type="InterPro" id="IPR036061">
    <property type="entry name" value="CheW-like_dom_sf"/>
</dbReference>
<evidence type="ECO:0000313" key="3">
    <source>
        <dbReference type="Proteomes" id="UP000736328"/>
    </source>
</evidence>
<dbReference type="AlphaFoldDB" id="A0A933ID55"/>
<evidence type="ECO:0000313" key="2">
    <source>
        <dbReference type="EMBL" id="MBI4727813.1"/>
    </source>
</evidence>
<feature type="domain" description="CheW-like" evidence="1">
    <location>
        <begin position="5"/>
        <end position="139"/>
    </location>
</feature>
<comment type="caution">
    <text evidence="2">The sequence shown here is derived from an EMBL/GenBank/DDBJ whole genome shotgun (WGS) entry which is preliminary data.</text>
</comment>
<dbReference type="Pfam" id="PF01584">
    <property type="entry name" value="CheW"/>
    <property type="match status" value="1"/>
</dbReference>
<dbReference type="SUPFAM" id="SSF50341">
    <property type="entry name" value="CheW-like"/>
    <property type="match status" value="1"/>
</dbReference>
<gene>
    <name evidence="2" type="ORF">HY768_11465</name>
</gene>
<dbReference type="Proteomes" id="UP000736328">
    <property type="component" value="Unassembled WGS sequence"/>
</dbReference>
<dbReference type="EMBL" id="JACQXR010000159">
    <property type="protein sequence ID" value="MBI4727813.1"/>
    <property type="molecule type" value="Genomic_DNA"/>
</dbReference>